<proteinExistence type="predicted"/>
<evidence type="ECO:0000313" key="1">
    <source>
        <dbReference type="EMBL" id="KAH6941833.1"/>
    </source>
</evidence>
<accession>A0ACB7T414</accession>
<evidence type="ECO:0000313" key="2">
    <source>
        <dbReference type="Proteomes" id="UP000821845"/>
    </source>
</evidence>
<sequence>MPPTGDGGPASTSSPLRVDETNTNQFVSTFFQHLQNMASCSTSGIGYATTLAEKMIPEFHGFKDDPTTWVSAVNDVAARHSWPDHTKKSFAEGRLRGAAEAWNRFQGSAYATWSAWSAALTSSFAPLPSAYDARFMEMRSRRQAETEDIAAYIYEKLHLLQSCNIGWTSPASRHLQRLPSPSLKTGLLRVPIQGKQTSLCFCTDGTFRSQEGAQRDTGSSAECTASPCYVCRPRL</sequence>
<gene>
    <name evidence="1" type="ORF">HPB50_023639</name>
</gene>
<dbReference type="EMBL" id="CM023491">
    <property type="protein sequence ID" value="KAH6941833.1"/>
    <property type="molecule type" value="Genomic_DNA"/>
</dbReference>
<name>A0ACB7T414_HYAAI</name>
<keyword evidence="2" id="KW-1185">Reference proteome</keyword>
<dbReference type="Proteomes" id="UP000821845">
    <property type="component" value="Chromosome 11"/>
</dbReference>
<comment type="caution">
    <text evidence="1">The sequence shown here is derived from an EMBL/GenBank/DDBJ whole genome shotgun (WGS) entry which is preliminary data.</text>
</comment>
<protein>
    <submittedName>
        <fullName evidence="1">Uncharacterized protein</fullName>
    </submittedName>
</protein>
<organism evidence="1 2">
    <name type="scientific">Hyalomma asiaticum</name>
    <name type="common">Tick</name>
    <dbReference type="NCBI Taxonomy" id="266040"/>
    <lineage>
        <taxon>Eukaryota</taxon>
        <taxon>Metazoa</taxon>
        <taxon>Ecdysozoa</taxon>
        <taxon>Arthropoda</taxon>
        <taxon>Chelicerata</taxon>
        <taxon>Arachnida</taxon>
        <taxon>Acari</taxon>
        <taxon>Parasitiformes</taxon>
        <taxon>Ixodida</taxon>
        <taxon>Ixodoidea</taxon>
        <taxon>Ixodidae</taxon>
        <taxon>Hyalomminae</taxon>
        <taxon>Hyalomma</taxon>
    </lineage>
</organism>
<reference evidence="1" key="1">
    <citation type="submission" date="2020-05" db="EMBL/GenBank/DDBJ databases">
        <title>Large-scale comparative analyses of tick genomes elucidate their genetic diversity and vector capacities.</title>
        <authorList>
            <person name="Jia N."/>
            <person name="Wang J."/>
            <person name="Shi W."/>
            <person name="Du L."/>
            <person name="Sun Y."/>
            <person name="Zhan W."/>
            <person name="Jiang J."/>
            <person name="Wang Q."/>
            <person name="Zhang B."/>
            <person name="Ji P."/>
            <person name="Sakyi L.B."/>
            <person name="Cui X."/>
            <person name="Yuan T."/>
            <person name="Jiang B."/>
            <person name="Yang W."/>
            <person name="Lam T.T.-Y."/>
            <person name="Chang Q."/>
            <person name="Ding S."/>
            <person name="Wang X."/>
            <person name="Zhu J."/>
            <person name="Ruan X."/>
            <person name="Zhao L."/>
            <person name="Wei J."/>
            <person name="Que T."/>
            <person name="Du C."/>
            <person name="Cheng J."/>
            <person name="Dai P."/>
            <person name="Han X."/>
            <person name="Huang E."/>
            <person name="Gao Y."/>
            <person name="Liu J."/>
            <person name="Shao H."/>
            <person name="Ye R."/>
            <person name="Li L."/>
            <person name="Wei W."/>
            <person name="Wang X."/>
            <person name="Wang C."/>
            <person name="Yang T."/>
            <person name="Huo Q."/>
            <person name="Li W."/>
            <person name="Guo W."/>
            <person name="Chen H."/>
            <person name="Zhou L."/>
            <person name="Ni X."/>
            <person name="Tian J."/>
            <person name="Zhou Y."/>
            <person name="Sheng Y."/>
            <person name="Liu T."/>
            <person name="Pan Y."/>
            <person name="Xia L."/>
            <person name="Li J."/>
            <person name="Zhao F."/>
            <person name="Cao W."/>
        </authorList>
    </citation>
    <scope>NUCLEOTIDE SEQUENCE</scope>
    <source>
        <strain evidence="1">Hyas-2018</strain>
    </source>
</reference>